<proteinExistence type="predicted"/>
<keyword evidence="1" id="KW-1133">Transmembrane helix</keyword>
<feature type="transmembrane region" description="Helical" evidence="1">
    <location>
        <begin position="33"/>
        <end position="52"/>
    </location>
</feature>
<keyword evidence="3" id="KW-1185">Reference proteome</keyword>
<evidence type="ECO:0000313" key="3">
    <source>
        <dbReference type="Proteomes" id="UP000243077"/>
    </source>
</evidence>
<protein>
    <submittedName>
        <fullName evidence="2">Uncharacterized protein</fullName>
    </submittedName>
</protein>
<dbReference type="RefSeq" id="WP_104913982.1">
    <property type="nucleotide sequence ID" value="NZ_CP026923.1"/>
</dbReference>
<keyword evidence="1" id="KW-0812">Transmembrane</keyword>
<sequence>MRRFLFSSSVISAVASGAGLLRQTIKNPWSWRTALLWISWVISVVLAVTSVIDRGRLPDDITQGTR</sequence>
<dbReference type="AlphaFoldDB" id="A0A2L2BSA8"/>
<dbReference type="EMBL" id="CP026923">
    <property type="protein sequence ID" value="AVG24517.1"/>
    <property type="molecule type" value="Genomic_DNA"/>
</dbReference>
<reference evidence="2 3" key="1">
    <citation type="submission" date="2018-02" db="EMBL/GenBank/DDBJ databases">
        <title>Complete genome of the streamlined marine actinobacterium Pontimonas salivibrio CL-TW6 adapted to coastal planktonic lifestype.</title>
        <authorList>
            <person name="Cho B.C."/>
            <person name="Hardies S.C."/>
            <person name="Jang G.I."/>
            <person name="Hwang C.Y."/>
        </authorList>
    </citation>
    <scope>NUCLEOTIDE SEQUENCE [LARGE SCALE GENOMIC DNA]</scope>
    <source>
        <strain evidence="2 3">CL-TW6</strain>
    </source>
</reference>
<evidence type="ECO:0000256" key="1">
    <source>
        <dbReference type="SAM" id="Phobius"/>
    </source>
</evidence>
<gene>
    <name evidence="2" type="ORF">C3B54_111580</name>
</gene>
<name>A0A2L2BSA8_9MICO</name>
<accession>A0A2L2BSA8</accession>
<keyword evidence="1" id="KW-0472">Membrane</keyword>
<dbReference type="Proteomes" id="UP000243077">
    <property type="component" value="Chromosome"/>
</dbReference>
<dbReference type="OrthoDB" id="5120536at2"/>
<evidence type="ECO:0000313" key="2">
    <source>
        <dbReference type="EMBL" id="AVG24517.1"/>
    </source>
</evidence>
<organism evidence="2 3">
    <name type="scientific">Pontimonas salivibrio</name>
    <dbReference type="NCBI Taxonomy" id="1159327"/>
    <lineage>
        <taxon>Bacteria</taxon>
        <taxon>Bacillati</taxon>
        <taxon>Actinomycetota</taxon>
        <taxon>Actinomycetes</taxon>
        <taxon>Micrococcales</taxon>
        <taxon>Microbacteriaceae</taxon>
        <taxon>Pontimonas</taxon>
    </lineage>
</organism>
<dbReference type="KEGG" id="psai:C3B54_111580"/>